<keyword evidence="1" id="KW-0732">Signal</keyword>
<organism evidence="2 3">
    <name type="scientific">Saccharospirillum salsuginis</name>
    <dbReference type="NCBI Taxonomy" id="418750"/>
    <lineage>
        <taxon>Bacteria</taxon>
        <taxon>Pseudomonadati</taxon>
        <taxon>Pseudomonadota</taxon>
        <taxon>Gammaproteobacteria</taxon>
        <taxon>Oceanospirillales</taxon>
        <taxon>Saccharospirillaceae</taxon>
        <taxon>Saccharospirillum</taxon>
    </lineage>
</organism>
<dbReference type="EMBL" id="BMXR01000018">
    <property type="protein sequence ID" value="GGX74259.1"/>
    <property type="molecule type" value="Genomic_DNA"/>
</dbReference>
<reference evidence="2" key="2">
    <citation type="submission" date="2020-09" db="EMBL/GenBank/DDBJ databases">
        <authorList>
            <person name="Sun Q."/>
            <person name="Kim S."/>
        </authorList>
    </citation>
    <scope>NUCLEOTIDE SEQUENCE</scope>
    <source>
        <strain evidence="2">KCTC 22169</strain>
    </source>
</reference>
<reference evidence="2" key="1">
    <citation type="journal article" date="2014" name="Int. J. Syst. Evol. Microbiol.">
        <title>Complete genome sequence of Corynebacterium casei LMG S-19264T (=DSM 44701T), isolated from a smear-ripened cheese.</title>
        <authorList>
            <consortium name="US DOE Joint Genome Institute (JGI-PGF)"/>
            <person name="Walter F."/>
            <person name="Albersmeier A."/>
            <person name="Kalinowski J."/>
            <person name="Ruckert C."/>
        </authorList>
    </citation>
    <scope>NUCLEOTIDE SEQUENCE</scope>
    <source>
        <strain evidence="2">KCTC 22169</strain>
    </source>
</reference>
<protein>
    <recommendedName>
        <fullName evidence="4">DUF3575 domain-containing protein</fullName>
    </recommendedName>
</protein>
<gene>
    <name evidence="2" type="ORF">GCM10007392_47040</name>
</gene>
<proteinExistence type="predicted"/>
<feature type="chain" id="PRO_5037916774" description="DUF3575 domain-containing protein" evidence="1">
    <location>
        <begin position="23"/>
        <end position="161"/>
    </location>
</feature>
<evidence type="ECO:0008006" key="4">
    <source>
        <dbReference type="Google" id="ProtNLM"/>
    </source>
</evidence>
<evidence type="ECO:0000313" key="2">
    <source>
        <dbReference type="EMBL" id="GGX74259.1"/>
    </source>
</evidence>
<accession>A0A918KSE0</accession>
<dbReference type="Proteomes" id="UP000626148">
    <property type="component" value="Unassembled WGS sequence"/>
</dbReference>
<feature type="signal peptide" evidence="1">
    <location>
        <begin position="1"/>
        <end position="22"/>
    </location>
</feature>
<name>A0A918KSE0_9GAMM</name>
<sequence>MNAPVAAKTVARSLLLVGLVVAGESLTMATADDSVYRSRAEVGILVSSLVKPSIGYWWGRTGLRVSGMHWNEGHYEYHVNLGYALWDANNIQHGINLLTSWVAGSDPGADYRYASTGVAYSINYKGFFVELGLAHPWRDELGNLERETVIPCGYWGYLYRF</sequence>
<dbReference type="AlphaFoldDB" id="A0A918KSE0"/>
<comment type="caution">
    <text evidence="2">The sequence shown here is derived from an EMBL/GenBank/DDBJ whole genome shotgun (WGS) entry which is preliminary data.</text>
</comment>
<evidence type="ECO:0000313" key="3">
    <source>
        <dbReference type="Proteomes" id="UP000626148"/>
    </source>
</evidence>
<keyword evidence="3" id="KW-1185">Reference proteome</keyword>
<evidence type="ECO:0000256" key="1">
    <source>
        <dbReference type="SAM" id="SignalP"/>
    </source>
</evidence>